<dbReference type="PANTHER" id="PTHR21043">
    <property type="entry name" value="IOJAP SUPERFAMILY ORTHOLOG"/>
    <property type="match status" value="1"/>
</dbReference>
<dbReference type="Proteomes" id="UP000008366">
    <property type="component" value="Unassembled WGS sequence"/>
</dbReference>
<accession>K6WCR4</accession>
<dbReference type="GO" id="GO:0090071">
    <property type="term" value="P:negative regulation of ribosome biogenesis"/>
    <property type="evidence" value="ECO:0007669"/>
    <property type="project" value="UniProtKB-UniRule"/>
</dbReference>
<dbReference type="SUPFAM" id="SSF81301">
    <property type="entry name" value="Nucleotidyltransferase"/>
    <property type="match status" value="1"/>
</dbReference>
<sequence length="140" mass="15548">MTAHRSALEEEIAVSASQTPAHLAQVAATAAEDKLATDIIALDVSDRFPLSDAFVIVSIANERMSSSVVDAIEEALRAEGVKPIRREGERDGRWVLLDFGVIIVHVQHEEERMFYQLERLWKDCPVIELRLGPTDEPAAQ</sequence>
<keyword evidence="2" id="KW-0678">Repressor</keyword>
<keyword evidence="2" id="KW-0810">Translation regulation</keyword>
<comment type="caution">
    <text evidence="3">The sequence shown here is derived from an EMBL/GenBank/DDBJ whole genome shotgun (WGS) entry which is preliminary data.</text>
</comment>
<protein>
    <recommendedName>
        <fullName evidence="2">Ribosomal silencing factor RsfS</fullName>
    </recommendedName>
</protein>
<dbReference type="RefSeq" id="WP_006593602.1">
    <property type="nucleotide sequence ID" value="NZ_BAHD01000055.1"/>
</dbReference>
<evidence type="ECO:0000256" key="1">
    <source>
        <dbReference type="ARBA" id="ARBA00010574"/>
    </source>
</evidence>
<dbReference type="Pfam" id="PF02410">
    <property type="entry name" value="RsfS"/>
    <property type="match status" value="1"/>
</dbReference>
<dbReference type="NCBIfam" id="TIGR00090">
    <property type="entry name" value="rsfS_iojap_ybeB"/>
    <property type="match status" value="1"/>
</dbReference>
<dbReference type="eggNOG" id="COG0799">
    <property type="taxonomic scope" value="Bacteria"/>
</dbReference>
<comment type="subunit">
    <text evidence="2">Interacts with ribosomal protein uL14 (rplN).</text>
</comment>
<dbReference type="GO" id="GO:0042256">
    <property type="term" value="P:cytosolic ribosome assembly"/>
    <property type="evidence" value="ECO:0007669"/>
    <property type="project" value="UniProtKB-UniRule"/>
</dbReference>
<evidence type="ECO:0000313" key="4">
    <source>
        <dbReference type="Proteomes" id="UP000008366"/>
    </source>
</evidence>
<dbReference type="GO" id="GO:0005737">
    <property type="term" value="C:cytoplasm"/>
    <property type="evidence" value="ECO:0007669"/>
    <property type="project" value="UniProtKB-SubCell"/>
</dbReference>
<organism evidence="3 4">
    <name type="scientific">Kineosphaera limosa NBRC 100340</name>
    <dbReference type="NCBI Taxonomy" id="1184609"/>
    <lineage>
        <taxon>Bacteria</taxon>
        <taxon>Bacillati</taxon>
        <taxon>Actinomycetota</taxon>
        <taxon>Actinomycetes</taxon>
        <taxon>Micrococcales</taxon>
        <taxon>Dermatophilaceae</taxon>
        <taxon>Kineosphaera</taxon>
    </lineage>
</organism>
<dbReference type="FunFam" id="3.30.460.10:FF:000008">
    <property type="entry name" value="Ribosomal silencing factor RsfS"/>
    <property type="match status" value="1"/>
</dbReference>
<dbReference type="Gene3D" id="3.30.460.10">
    <property type="entry name" value="Beta Polymerase, domain 2"/>
    <property type="match status" value="1"/>
</dbReference>
<dbReference type="InterPro" id="IPR043519">
    <property type="entry name" value="NT_sf"/>
</dbReference>
<comment type="function">
    <text evidence="2">Functions as a ribosomal silencing factor. Interacts with ribosomal protein uL14 (rplN), blocking formation of intersubunit bridge B8. Prevents association of the 30S and 50S ribosomal subunits and the formation of functional ribosomes, thus repressing translation.</text>
</comment>
<proteinExistence type="inferred from homology"/>
<keyword evidence="4" id="KW-1185">Reference proteome</keyword>
<evidence type="ECO:0000256" key="2">
    <source>
        <dbReference type="HAMAP-Rule" id="MF_01477"/>
    </source>
</evidence>
<dbReference type="HAMAP" id="MF_01477">
    <property type="entry name" value="Iojap_RsfS"/>
    <property type="match status" value="1"/>
</dbReference>
<reference evidence="3 4" key="1">
    <citation type="submission" date="2012-08" db="EMBL/GenBank/DDBJ databases">
        <title>Whole genome shotgun sequence of Kineosphaera limosa NBRC 100340.</title>
        <authorList>
            <person name="Yoshida I."/>
            <person name="Isaki S."/>
            <person name="Hosoyama A."/>
            <person name="Tsuchikane K."/>
            <person name="Katsumata H."/>
            <person name="Ando Y."/>
            <person name="Ohji S."/>
            <person name="Hamada M."/>
            <person name="Tamura T."/>
            <person name="Yamazoe A."/>
            <person name="Yamazaki S."/>
            <person name="Fujita N."/>
        </authorList>
    </citation>
    <scope>NUCLEOTIDE SEQUENCE [LARGE SCALE GENOMIC DNA]</scope>
    <source>
        <strain evidence="3 4">NBRC 100340</strain>
    </source>
</reference>
<dbReference type="GO" id="GO:0017148">
    <property type="term" value="P:negative regulation of translation"/>
    <property type="evidence" value="ECO:0007669"/>
    <property type="project" value="UniProtKB-UniRule"/>
</dbReference>
<gene>
    <name evidence="2" type="primary">rsfS</name>
    <name evidence="3" type="ORF">KILIM_055_00380</name>
</gene>
<dbReference type="GO" id="GO:0043023">
    <property type="term" value="F:ribosomal large subunit binding"/>
    <property type="evidence" value="ECO:0007669"/>
    <property type="project" value="TreeGrafter"/>
</dbReference>
<dbReference type="EMBL" id="BAHD01000055">
    <property type="protein sequence ID" value="GAB97070.1"/>
    <property type="molecule type" value="Genomic_DNA"/>
</dbReference>
<comment type="subcellular location">
    <subcellularLocation>
        <location evidence="2">Cytoplasm</location>
    </subcellularLocation>
</comment>
<keyword evidence="2" id="KW-0963">Cytoplasm</keyword>
<comment type="similarity">
    <text evidence="1 2">Belongs to the Iojap/RsfS family.</text>
</comment>
<evidence type="ECO:0000313" key="3">
    <source>
        <dbReference type="EMBL" id="GAB97070.1"/>
    </source>
</evidence>
<dbReference type="STRING" id="1184609.KILIM_055_00380"/>
<name>K6WCR4_9MICO</name>
<dbReference type="PANTHER" id="PTHR21043:SF0">
    <property type="entry name" value="MITOCHONDRIAL ASSEMBLY OF RIBOSOMAL LARGE SUBUNIT PROTEIN 1"/>
    <property type="match status" value="1"/>
</dbReference>
<dbReference type="AlphaFoldDB" id="K6WCR4"/>
<dbReference type="InterPro" id="IPR004394">
    <property type="entry name" value="Iojap/RsfS/C7orf30"/>
</dbReference>